<keyword evidence="1 3" id="KW-0547">Nucleotide-binding</keyword>
<dbReference type="EMBL" id="BAAAQX010000085">
    <property type="protein sequence ID" value="GAA2220318.1"/>
    <property type="molecule type" value="Genomic_DNA"/>
</dbReference>
<evidence type="ECO:0000256" key="4">
    <source>
        <dbReference type="SAM" id="MobiDB-lite"/>
    </source>
</evidence>
<evidence type="ECO:0000256" key="2">
    <source>
        <dbReference type="ARBA" id="ARBA00022840"/>
    </source>
</evidence>
<name>A0ABP5PZA3_9ACTN</name>
<keyword evidence="2 3" id="KW-0067">ATP-binding</keyword>
<comment type="caution">
    <text evidence="7">The sequence shown here is derived from an EMBL/GenBank/DDBJ whole genome shotgun (WGS) entry which is preliminary data.</text>
</comment>
<dbReference type="Gene3D" id="3.40.50.300">
    <property type="entry name" value="P-loop containing nucleotide triphosphate hydrolases"/>
    <property type="match status" value="1"/>
</dbReference>
<feature type="transmembrane region" description="Helical" evidence="5">
    <location>
        <begin position="146"/>
        <end position="164"/>
    </location>
</feature>
<accession>A0ABP5PZA3</accession>
<evidence type="ECO:0000259" key="6">
    <source>
        <dbReference type="PROSITE" id="PS50901"/>
    </source>
</evidence>
<feature type="binding site" evidence="3">
    <location>
        <begin position="348"/>
        <end position="355"/>
    </location>
    <ligand>
        <name>ATP</name>
        <dbReference type="ChEBI" id="CHEBI:30616"/>
    </ligand>
</feature>
<evidence type="ECO:0000313" key="8">
    <source>
        <dbReference type="Proteomes" id="UP001499843"/>
    </source>
</evidence>
<evidence type="ECO:0000313" key="7">
    <source>
        <dbReference type="EMBL" id="GAA2220318.1"/>
    </source>
</evidence>
<dbReference type="InterPro" id="IPR027417">
    <property type="entry name" value="P-loop_NTPase"/>
</dbReference>
<dbReference type="PROSITE" id="PS50901">
    <property type="entry name" value="FTSK"/>
    <property type="match status" value="1"/>
</dbReference>
<keyword evidence="5" id="KW-0472">Membrane</keyword>
<evidence type="ECO:0000256" key="3">
    <source>
        <dbReference type="PROSITE-ProRule" id="PRU00289"/>
    </source>
</evidence>
<organism evidence="7 8">
    <name type="scientific">Nonomuraea monospora</name>
    <dbReference type="NCBI Taxonomy" id="568818"/>
    <lineage>
        <taxon>Bacteria</taxon>
        <taxon>Bacillati</taxon>
        <taxon>Actinomycetota</taxon>
        <taxon>Actinomycetes</taxon>
        <taxon>Streptosporangiales</taxon>
        <taxon>Streptosporangiaceae</taxon>
        <taxon>Nonomuraea</taxon>
    </lineage>
</organism>
<keyword evidence="5" id="KW-0812">Transmembrane</keyword>
<gene>
    <name evidence="7" type="ORF">GCM10009850_122220</name>
</gene>
<dbReference type="InterPro" id="IPR002543">
    <property type="entry name" value="FtsK_dom"/>
</dbReference>
<protein>
    <submittedName>
        <fullName evidence="7">FtsK/SpoIIIE domain-containing protein</fullName>
    </submittedName>
</protein>
<proteinExistence type="predicted"/>
<keyword evidence="8" id="KW-1185">Reference proteome</keyword>
<dbReference type="Proteomes" id="UP001499843">
    <property type="component" value="Unassembled WGS sequence"/>
</dbReference>
<reference evidence="8" key="1">
    <citation type="journal article" date="2019" name="Int. J. Syst. Evol. Microbiol.">
        <title>The Global Catalogue of Microorganisms (GCM) 10K type strain sequencing project: providing services to taxonomists for standard genome sequencing and annotation.</title>
        <authorList>
            <consortium name="The Broad Institute Genomics Platform"/>
            <consortium name="The Broad Institute Genome Sequencing Center for Infectious Disease"/>
            <person name="Wu L."/>
            <person name="Ma J."/>
        </authorList>
    </citation>
    <scope>NUCLEOTIDE SEQUENCE [LARGE SCALE GENOMIC DNA]</scope>
    <source>
        <strain evidence="8">JCM 16114</strain>
    </source>
</reference>
<dbReference type="PANTHER" id="PTHR22683:SF1">
    <property type="entry name" value="TYPE VII SECRETION SYSTEM PROTEIN ESSC"/>
    <property type="match status" value="1"/>
</dbReference>
<dbReference type="RefSeq" id="WP_344496625.1">
    <property type="nucleotide sequence ID" value="NZ_BAAAQX010000085.1"/>
</dbReference>
<dbReference type="InterPro" id="IPR050206">
    <property type="entry name" value="FtsK/SpoIIIE/SftA"/>
</dbReference>
<feature type="compositionally biased region" description="Basic and acidic residues" evidence="4">
    <location>
        <begin position="661"/>
        <end position="693"/>
    </location>
</feature>
<evidence type="ECO:0000256" key="1">
    <source>
        <dbReference type="ARBA" id="ARBA00022741"/>
    </source>
</evidence>
<dbReference type="SUPFAM" id="SSF52540">
    <property type="entry name" value="P-loop containing nucleoside triphosphate hydrolases"/>
    <property type="match status" value="1"/>
</dbReference>
<dbReference type="PANTHER" id="PTHR22683">
    <property type="entry name" value="SPORULATION PROTEIN RELATED"/>
    <property type="match status" value="1"/>
</dbReference>
<feature type="domain" description="FtsK" evidence="6">
    <location>
        <begin position="332"/>
        <end position="525"/>
    </location>
</feature>
<evidence type="ECO:0000256" key="5">
    <source>
        <dbReference type="SAM" id="Phobius"/>
    </source>
</evidence>
<sequence length="693" mass="75955">MSENEVAVPVPQDVHDDGEVLEGEVVDRSYTPAPKDYLAQLSERRAGRSPLVPLWLKSRADALAVLKWQAEHSGYVLAYHTLRTPKYAARLLARSPAGVWRLLVELVRWQFDLEGRPVRRAAVRRENAEEYLKLSERRDARVRARLWVTLIAAITLVIAAIILAVAAPSWAHWLTLGMLITVAGIVGTPSDKPLLDRAVVPARVLKLTSDMVIDALASLNISGINQALSRGGRGITFPAPITRDGPGWRADVELPLGVTATDIMKVRDKLASGLRRPIGCVWPEPGEEHPGRLILWVGDQEMSKVKPPRWPLAQSGRADLFREVPFGTDQRGRTVPVTLMFANMLIGAMPGMGKTFALRILALAAALDPTAELRVFELKGSGDLSPLEKLAHHYGSGQDDETAFRCLLSLREVRTDLERRAKVIAGLPKDLCPESKVTSELAAKRSLGLFPMVFIIDECQKLFSHEDYGDEAGKLATDIIKLGRAFGVILLLATQRPDKDSLPTGVSANVGIRFCLRVMGQTENDMVLGTSAYKNGIRATTFTKKDKGIGYLAGETDDPMIVRSYGVNSPAAERICERAYAMREAAGTLSGMAIGTPMPPSYDLLTDVLSVIKASEKKVWNCVVVDRLADLRPEVYGTWADQDEAGKTATLTAALKPHGVSTKDMHGHTEDGRTSTRKGVEKTRLIEAVERRQ</sequence>
<keyword evidence="5" id="KW-1133">Transmembrane helix</keyword>
<feature type="region of interest" description="Disordered" evidence="4">
    <location>
        <begin position="659"/>
        <end position="693"/>
    </location>
</feature>